<comment type="caution">
    <text evidence="5">The sequence shown here is derived from an EMBL/GenBank/DDBJ whole genome shotgun (WGS) entry which is preliminary data.</text>
</comment>
<reference evidence="5 6" key="1">
    <citation type="submission" date="2018-05" db="EMBL/GenBank/DDBJ databases">
        <title>Genomic Encyclopedia of Type Strains, Phase IV (KMG-IV): sequencing the most valuable type-strain genomes for metagenomic binning, comparative biology and taxonomic classification.</title>
        <authorList>
            <person name="Goeker M."/>
        </authorList>
    </citation>
    <scope>NUCLEOTIDE SEQUENCE [LARGE SCALE GENOMIC DNA]</scope>
    <source>
        <strain evidence="5 6">DSM 44717</strain>
    </source>
</reference>
<dbReference type="GO" id="GO:0003700">
    <property type="term" value="F:DNA-binding transcription factor activity"/>
    <property type="evidence" value="ECO:0007669"/>
    <property type="project" value="InterPro"/>
</dbReference>
<organism evidence="5 6">
    <name type="scientific">Nocardia neocaledoniensis</name>
    <dbReference type="NCBI Taxonomy" id="236511"/>
    <lineage>
        <taxon>Bacteria</taxon>
        <taxon>Bacillati</taxon>
        <taxon>Actinomycetota</taxon>
        <taxon>Actinomycetes</taxon>
        <taxon>Mycobacteriales</taxon>
        <taxon>Nocardiaceae</taxon>
        <taxon>Nocardia</taxon>
    </lineage>
</organism>
<dbReference type="EMBL" id="QGTL01000003">
    <property type="protein sequence ID" value="PWV77669.1"/>
    <property type="molecule type" value="Genomic_DNA"/>
</dbReference>
<proteinExistence type="predicted"/>
<dbReference type="InterPro" id="IPR035418">
    <property type="entry name" value="AraC-bd_2"/>
</dbReference>
<feature type="domain" description="HTH araC/xylS-type" evidence="4">
    <location>
        <begin position="219"/>
        <end position="318"/>
    </location>
</feature>
<keyword evidence="1" id="KW-0805">Transcription regulation</keyword>
<protein>
    <submittedName>
        <fullName evidence="5">Helix-turn-helix protein</fullName>
    </submittedName>
</protein>
<evidence type="ECO:0000256" key="3">
    <source>
        <dbReference type="ARBA" id="ARBA00023163"/>
    </source>
</evidence>
<dbReference type="InterPro" id="IPR009057">
    <property type="entry name" value="Homeodomain-like_sf"/>
</dbReference>
<keyword evidence="6" id="KW-1185">Reference proteome</keyword>
<keyword evidence="2" id="KW-0238">DNA-binding</keyword>
<dbReference type="AlphaFoldDB" id="A0A317NQW6"/>
<dbReference type="RefSeq" id="WP_110037132.1">
    <property type="nucleotide sequence ID" value="NZ_QGTL01000003.1"/>
</dbReference>
<evidence type="ECO:0000256" key="1">
    <source>
        <dbReference type="ARBA" id="ARBA00023015"/>
    </source>
</evidence>
<name>A0A317NQW6_9NOCA</name>
<dbReference type="PANTHER" id="PTHR46796:SF6">
    <property type="entry name" value="ARAC SUBFAMILY"/>
    <property type="match status" value="1"/>
</dbReference>
<gene>
    <name evidence="5" type="ORF">DFR69_103268</name>
</gene>
<dbReference type="PANTHER" id="PTHR46796">
    <property type="entry name" value="HTH-TYPE TRANSCRIPTIONAL ACTIVATOR RHAS-RELATED"/>
    <property type="match status" value="1"/>
</dbReference>
<dbReference type="Pfam" id="PF12833">
    <property type="entry name" value="HTH_18"/>
    <property type="match status" value="1"/>
</dbReference>
<evidence type="ECO:0000313" key="5">
    <source>
        <dbReference type="EMBL" id="PWV77669.1"/>
    </source>
</evidence>
<sequence>MAIEPMTVELASATPNSSAFGRWEALMQQTYVPLAISPYPDLPFYGRVATRPLAGADDCHLTALAGTNHEFRRSKSHIADSDEQYLLAGIQLRGRARLNQDGRSVLLRPGEMTFFDTSRPYRWSDGALFEQVNVQVPIRLLRALPGLGQLAFPTAVAVSASSAAGVVANYFRNLARIQEEAPDQADVLAAGAVELFGSAVLLAAGSQPVDTPADALSRERVLVFMRQNFTNPELTAAEVAHACHVSRRTLFRIFHGSGDSLNTTLRKMRVEHAKELLLRHRSRPPAAVAFSSGFASERHFYRVFLTETGMTPGEYRQSRIG</sequence>
<evidence type="ECO:0000259" key="4">
    <source>
        <dbReference type="PROSITE" id="PS01124"/>
    </source>
</evidence>
<keyword evidence="3" id="KW-0804">Transcription</keyword>
<dbReference type="InterPro" id="IPR018060">
    <property type="entry name" value="HTH_AraC"/>
</dbReference>
<evidence type="ECO:0000256" key="2">
    <source>
        <dbReference type="ARBA" id="ARBA00023125"/>
    </source>
</evidence>
<accession>A0A317NQW6</accession>
<dbReference type="Proteomes" id="UP000246410">
    <property type="component" value="Unassembled WGS sequence"/>
</dbReference>
<dbReference type="SMART" id="SM00342">
    <property type="entry name" value="HTH_ARAC"/>
    <property type="match status" value="1"/>
</dbReference>
<dbReference type="GO" id="GO:0043565">
    <property type="term" value="F:sequence-specific DNA binding"/>
    <property type="evidence" value="ECO:0007669"/>
    <property type="project" value="InterPro"/>
</dbReference>
<dbReference type="PROSITE" id="PS01124">
    <property type="entry name" value="HTH_ARAC_FAMILY_2"/>
    <property type="match status" value="1"/>
</dbReference>
<dbReference type="Pfam" id="PF14525">
    <property type="entry name" value="AraC_binding_2"/>
    <property type="match status" value="1"/>
</dbReference>
<dbReference type="InterPro" id="IPR050204">
    <property type="entry name" value="AraC_XylS_family_regulators"/>
</dbReference>
<dbReference type="Gene3D" id="1.10.10.60">
    <property type="entry name" value="Homeodomain-like"/>
    <property type="match status" value="1"/>
</dbReference>
<dbReference type="SUPFAM" id="SSF46689">
    <property type="entry name" value="Homeodomain-like"/>
    <property type="match status" value="1"/>
</dbReference>
<evidence type="ECO:0000313" key="6">
    <source>
        <dbReference type="Proteomes" id="UP000246410"/>
    </source>
</evidence>